<name>A0ABX3SPC6_MYCMA</name>
<comment type="caution">
    <text evidence="1">The sequence shown here is derived from an EMBL/GenBank/DDBJ whole genome shotgun (WGS) entry which is preliminary data.</text>
</comment>
<organism evidence="1 2">
    <name type="scientific">Mycobacterium malmoense</name>
    <dbReference type="NCBI Taxonomy" id="1780"/>
    <lineage>
        <taxon>Bacteria</taxon>
        <taxon>Bacillati</taxon>
        <taxon>Actinomycetota</taxon>
        <taxon>Actinomycetes</taxon>
        <taxon>Mycobacteriales</taxon>
        <taxon>Mycobacteriaceae</taxon>
        <taxon>Mycobacterium</taxon>
    </lineage>
</organism>
<evidence type="ECO:0008006" key="3">
    <source>
        <dbReference type="Google" id="ProtNLM"/>
    </source>
</evidence>
<dbReference type="Gene3D" id="3.40.50.1820">
    <property type="entry name" value="alpha/beta hydrolase"/>
    <property type="match status" value="1"/>
</dbReference>
<evidence type="ECO:0000313" key="1">
    <source>
        <dbReference type="EMBL" id="ORA79463.1"/>
    </source>
</evidence>
<evidence type="ECO:0000313" key="2">
    <source>
        <dbReference type="Proteomes" id="UP000243140"/>
    </source>
</evidence>
<proteinExistence type="predicted"/>
<gene>
    <name evidence="1" type="ORF">BST29_19190</name>
</gene>
<protein>
    <recommendedName>
        <fullName evidence="3">PE-PPE domain-containing protein</fullName>
    </recommendedName>
</protein>
<accession>A0ABX3SPC6</accession>
<dbReference type="EMBL" id="MVHV01000022">
    <property type="protein sequence ID" value="ORA79463.1"/>
    <property type="molecule type" value="Genomic_DNA"/>
</dbReference>
<sequence>MTIWVYEMGGTGIIIRGYDFGNWPWTPESLEPGQVTLVTNLGFNMNFECGLVWYPAQALPMGPSVDEGISLLTEAVNTYSPNPGDQFVLMGISQGAMVCSKFYDSWRTGPRADDLVAGIMFGNPAREAGHTFPGCPDPGGHGIWEWRLTDTEDKWWEFALPGDPATTQGDDIVGQVSTDIFEWMQADWAGGLEYLDQVVLTHPLEDISLLDPFFDIVSLAEILYKDIYELATVHLTYGSPTRTIIPGDPRSCYEIAVDYINSLAPADDSTAINPTVPMPVATGWSSQPVH</sequence>
<keyword evidence="2" id="KW-1185">Reference proteome</keyword>
<reference evidence="1 2" key="1">
    <citation type="submission" date="2017-02" db="EMBL/GenBank/DDBJ databases">
        <title>The new phylogeny of genus Mycobacterium.</title>
        <authorList>
            <person name="Tortoli E."/>
            <person name="Trovato A."/>
            <person name="Cirillo D.M."/>
        </authorList>
    </citation>
    <scope>NUCLEOTIDE SEQUENCE [LARGE SCALE GENOMIC DNA]</scope>
    <source>
        <strain evidence="1 2">IP1130001</strain>
    </source>
</reference>
<dbReference type="RefSeq" id="WP_071512383.1">
    <property type="nucleotide sequence ID" value="NZ_CP060015.1"/>
</dbReference>
<dbReference type="InterPro" id="IPR029058">
    <property type="entry name" value="AB_hydrolase_fold"/>
</dbReference>
<dbReference type="SUPFAM" id="SSF53474">
    <property type="entry name" value="alpha/beta-Hydrolases"/>
    <property type="match status" value="1"/>
</dbReference>
<dbReference type="Proteomes" id="UP000243140">
    <property type="component" value="Unassembled WGS sequence"/>
</dbReference>